<reference evidence="2" key="1">
    <citation type="submission" date="2020-05" db="EMBL/GenBank/DDBJ databases">
        <authorList>
            <person name="Chiriac C."/>
            <person name="Salcher M."/>
            <person name="Ghai R."/>
            <person name="Kavagutti S V."/>
        </authorList>
    </citation>
    <scope>NUCLEOTIDE SEQUENCE</scope>
</reference>
<proteinExistence type="predicted"/>
<protein>
    <submittedName>
        <fullName evidence="2">Unannotated protein</fullName>
    </submittedName>
</protein>
<sequence length="91" mass="10051">MALDPTDVRGVCDYMNDPSMTDHMRFIAEKLAGAELESTVLLVDITESTGAFTIEKNGKTREVSIPWTFPVTNRKDMKSALFALLDKALLG</sequence>
<gene>
    <name evidence="2" type="ORF">UFOPK3364_00107</name>
</gene>
<dbReference type="Gene3D" id="3.20.180.10">
    <property type="entry name" value="PNP-oxidase-like"/>
    <property type="match status" value="1"/>
</dbReference>
<evidence type="ECO:0000259" key="1">
    <source>
        <dbReference type="Pfam" id="PF10615"/>
    </source>
</evidence>
<accession>A0A6J7CMX2</accession>
<organism evidence="2">
    <name type="scientific">freshwater metagenome</name>
    <dbReference type="NCBI Taxonomy" id="449393"/>
    <lineage>
        <taxon>unclassified sequences</taxon>
        <taxon>metagenomes</taxon>
        <taxon>ecological metagenomes</taxon>
    </lineage>
</organism>
<dbReference type="InterPro" id="IPR019595">
    <property type="entry name" value="DUF2470"/>
</dbReference>
<feature type="domain" description="DUF2470" evidence="1">
    <location>
        <begin position="10"/>
        <end position="84"/>
    </location>
</feature>
<name>A0A6J7CMX2_9ZZZZ</name>
<dbReference type="InterPro" id="IPR037119">
    <property type="entry name" value="Haem_oxidase_HugZ-like_sf"/>
</dbReference>
<evidence type="ECO:0000313" key="2">
    <source>
        <dbReference type="EMBL" id="CAB4858355.1"/>
    </source>
</evidence>
<dbReference type="EMBL" id="CAFBLO010000005">
    <property type="protein sequence ID" value="CAB4858355.1"/>
    <property type="molecule type" value="Genomic_DNA"/>
</dbReference>
<dbReference type="AlphaFoldDB" id="A0A6J7CMX2"/>
<dbReference type="Pfam" id="PF10615">
    <property type="entry name" value="DUF2470"/>
    <property type="match status" value="1"/>
</dbReference>